<proteinExistence type="evidence at transcript level"/>
<organism evidence="1">
    <name type="scientific">Zea mays</name>
    <name type="common">Maize</name>
    <dbReference type="NCBI Taxonomy" id="4577"/>
    <lineage>
        <taxon>Eukaryota</taxon>
        <taxon>Viridiplantae</taxon>
        <taxon>Streptophyta</taxon>
        <taxon>Embryophyta</taxon>
        <taxon>Tracheophyta</taxon>
        <taxon>Spermatophyta</taxon>
        <taxon>Magnoliopsida</taxon>
        <taxon>Liliopsida</taxon>
        <taxon>Poales</taxon>
        <taxon>Poaceae</taxon>
        <taxon>PACMAD clade</taxon>
        <taxon>Panicoideae</taxon>
        <taxon>Andropogonodae</taxon>
        <taxon>Andropogoneae</taxon>
        <taxon>Tripsacinae</taxon>
        <taxon>Zea</taxon>
    </lineage>
</organism>
<accession>C0PLL8</accession>
<reference evidence="1" key="2">
    <citation type="submission" date="2012-06" db="EMBL/GenBank/DDBJ databases">
        <authorList>
            <person name="Yu Y."/>
            <person name="Currie J."/>
            <person name="Lomeli R."/>
            <person name="Angelova A."/>
            <person name="Collura K."/>
            <person name="Wissotski M."/>
            <person name="Campos D."/>
            <person name="Kudrna D."/>
            <person name="Golser W."/>
            <person name="Ashely E."/>
            <person name="Descour A."/>
            <person name="Fernandes J."/>
            <person name="Soderlund C."/>
            <person name="Walbot V."/>
        </authorList>
    </citation>
    <scope>NUCLEOTIDE SEQUENCE</scope>
    <source>
        <strain evidence="1">B73</strain>
    </source>
</reference>
<sequence length="64" mass="7292">MSITIIRQSTLFTTKFGSSWSLSSNSKGGNKPTLASRVQIIRENDFSQWQTSKMVQWFANMFQG</sequence>
<reference evidence="1" key="1">
    <citation type="journal article" date="2009" name="PLoS Genet.">
        <title>Sequencing, mapping, and analysis of 27,455 maize full-length cDNAs.</title>
        <authorList>
            <person name="Soderlund C."/>
            <person name="Descour A."/>
            <person name="Kudrna D."/>
            <person name="Bomhoff M."/>
            <person name="Boyd L."/>
            <person name="Currie J."/>
            <person name="Angelova A."/>
            <person name="Collura K."/>
            <person name="Wissotski M."/>
            <person name="Ashley E."/>
            <person name="Morrow D."/>
            <person name="Fernandes J."/>
            <person name="Walbot V."/>
            <person name="Yu Y."/>
        </authorList>
    </citation>
    <scope>NUCLEOTIDE SEQUENCE</scope>
    <source>
        <strain evidence="1">B73</strain>
    </source>
</reference>
<dbReference type="AlphaFoldDB" id="C0PLL8"/>
<protein>
    <submittedName>
        <fullName evidence="1">Uncharacterized protein</fullName>
    </submittedName>
</protein>
<evidence type="ECO:0000313" key="1">
    <source>
        <dbReference type="EMBL" id="ACN36084.1"/>
    </source>
</evidence>
<name>C0PLL8_MAIZE</name>
<dbReference type="EMBL" id="BT069187">
    <property type="protein sequence ID" value="ACN36084.1"/>
    <property type="molecule type" value="mRNA"/>
</dbReference>